<gene>
    <name evidence="1" type="ORF">M0813_28922</name>
</gene>
<reference evidence="1" key="1">
    <citation type="submission" date="2022-08" db="EMBL/GenBank/DDBJ databases">
        <title>Novel sulfate-reducing endosymbionts in the free-living metamonad Anaeramoeba.</title>
        <authorList>
            <person name="Jerlstrom-Hultqvist J."/>
            <person name="Cepicka I."/>
            <person name="Gallot-Lavallee L."/>
            <person name="Salas-Leiva D."/>
            <person name="Curtis B.A."/>
            <person name="Zahonova K."/>
            <person name="Pipaliya S."/>
            <person name="Dacks J."/>
            <person name="Roger A.J."/>
        </authorList>
    </citation>
    <scope>NUCLEOTIDE SEQUENCE</scope>
    <source>
        <strain evidence="1">Schooner1</strain>
    </source>
</reference>
<dbReference type="Proteomes" id="UP001150062">
    <property type="component" value="Unassembled WGS sequence"/>
</dbReference>
<keyword evidence="2" id="KW-1185">Reference proteome</keyword>
<organism evidence="1 2">
    <name type="scientific">Anaeramoeba flamelloides</name>
    <dbReference type="NCBI Taxonomy" id="1746091"/>
    <lineage>
        <taxon>Eukaryota</taxon>
        <taxon>Metamonada</taxon>
        <taxon>Anaeramoebidae</taxon>
        <taxon>Anaeramoeba</taxon>
    </lineage>
</organism>
<evidence type="ECO:0000313" key="1">
    <source>
        <dbReference type="EMBL" id="KAJ6234945.1"/>
    </source>
</evidence>
<protein>
    <submittedName>
        <fullName evidence="1">Uncharacterized protein</fullName>
    </submittedName>
</protein>
<proteinExistence type="predicted"/>
<evidence type="ECO:0000313" key="2">
    <source>
        <dbReference type="Proteomes" id="UP001150062"/>
    </source>
</evidence>
<dbReference type="EMBL" id="JAOAOG010000266">
    <property type="protein sequence ID" value="KAJ6234945.1"/>
    <property type="molecule type" value="Genomic_DNA"/>
</dbReference>
<comment type="caution">
    <text evidence="1">The sequence shown here is derived from an EMBL/GenBank/DDBJ whole genome shotgun (WGS) entry which is preliminary data.</text>
</comment>
<accession>A0ABQ8XRI4</accession>
<name>A0ABQ8XRI4_9EUKA</name>
<sequence length="103" mass="12134">MGKGVNSKLCPCCNKKKMMTSTTLFGTVKNMREPEDTGKKELKKIKIFEYNLIVKKDEDELLRKMNIKEIYDITIEYLLISMAQHTIREKERKTKKNLISKFT</sequence>